<accession>A0A9Q0KPH7</accession>
<reference evidence="1" key="1">
    <citation type="journal article" date="2023" name="Plant J.">
        <title>The genome of the king protea, Protea cynaroides.</title>
        <authorList>
            <person name="Chang J."/>
            <person name="Duong T.A."/>
            <person name="Schoeman C."/>
            <person name="Ma X."/>
            <person name="Roodt D."/>
            <person name="Barker N."/>
            <person name="Li Z."/>
            <person name="Van de Peer Y."/>
            <person name="Mizrachi E."/>
        </authorList>
    </citation>
    <scope>NUCLEOTIDE SEQUENCE</scope>
    <source>
        <tissue evidence="1">Young leaves</tissue>
    </source>
</reference>
<dbReference type="Proteomes" id="UP001141806">
    <property type="component" value="Unassembled WGS sequence"/>
</dbReference>
<gene>
    <name evidence="1" type="ORF">NE237_007637</name>
</gene>
<sequence length="102" mass="11468">MSLAWKMITTTERQTRETEPLALSNSQLVSTVASTFKAESPGAPSESSVDLPNRHTSSLLQLQFEFNDLLVSSILEQAILISFVNDHHYVIATLKTKDMRFR</sequence>
<dbReference type="AlphaFoldDB" id="A0A9Q0KPH7"/>
<name>A0A9Q0KPH7_9MAGN</name>
<comment type="caution">
    <text evidence="1">The sequence shown here is derived from an EMBL/GenBank/DDBJ whole genome shotgun (WGS) entry which is preliminary data.</text>
</comment>
<proteinExistence type="predicted"/>
<dbReference type="EMBL" id="JAMYWD010000004">
    <property type="protein sequence ID" value="KAJ4974463.1"/>
    <property type="molecule type" value="Genomic_DNA"/>
</dbReference>
<organism evidence="1 2">
    <name type="scientific">Protea cynaroides</name>
    <dbReference type="NCBI Taxonomy" id="273540"/>
    <lineage>
        <taxon>Eukaryota</taxon>
        <taxon>Viridiplantae</taxon>
        <taxon>Streptophyta</taxon>
        <taxon>Embryophyta</taxon>
        <taxon>Tracheophyta</taxon>
        <taxon>Spermatophyta</taxon>
        <taxon>Magnoliopsida</taxon>
        <taxon>Proteales</taxon>
        <taxon>Proteaceae</taxon>
        <taxon>Protea</taxon>
    </lineage>
</organism>
<keyword evidence="2" id="KW-1185">Reference proteome</keyword>
<protein>
    <submittedName>
        <fullName evidence="1">Uncharacterized protein</fullName>
    </submittedName>
</protein>
<evidence type="ECO:0000313" key="2">
    <source>
        <dbReference type="Proteomes" id="UP001141806"/>
    </source>
</evidence>
<evidence type="ECO:0000313" key="1">
    <source>
        <dbReference type="EMBL" id="KAJ4974463.1"/>
    </source>
</evidence>